<keyword evidence="1" id="KW-0614">Plasmid</keyword>
<dbReference type="InterPro" id="IPR010985">
    <property type="entry name" value="Ribbon_hlx_hlx"/>
</dbReference>
<dbReference type="SUPFAM" id="SSF47598">
    <property type="entry name" value="Ribbon-helix-helix"/>
    <property type="match status" value="1"/>
</dbReference>
<geneLocation type="plasmid" evidence="1">
    <name>pKUN4507_1</name>
</geneLocation>
<dbReference type="AlphaFoldDB" id="A0A193PMG1"/>
<dbReference type="InterPro" id="IPR013321">
    <property type="entry name" value="Arc_rbn_hlx_hlx"/>
</dbReference>
<reference evidence="1" key="1">
    <citation type="submission" date="2016-05" db="EMBL/GenBank/DDBJ databases">
        <title>Interspecies Dissemination of a Mobilizable Plasmid Harboring blaIMP-19: the Possibility of Horizontal Gene Transfer in a Single Patient.</title>
        <authorList>
            <person name="Yamamoto M."/>
            <person name="Matsumura Y."/>
            <person name="Gomi R."/>
            <person name="Matsuda T."/>
            <person name="Tanaka M."/>
            <person name="Nagao M."/>
            <person name="Takakura S."/>
            <person name="Uemoto S."/>
            <person name="Ichiyama S."/>
        </authorList>
    </citation>
    <scope>NUCLEOTIDE SEQUENCE</scope>
    <source>
        <strain evidence="1">KUN4507</strain>
        <plasmid evidence="1">pKUN4507_1</plasmid>
    </source>
</reference>
<dbReference type="EMBL" id="LC155906">
    <property type="protein sequence ID" value="BAV17695.1"/>
    <property type="molecule type" value="Genomic_DNA"/>
</dbReference>
<accession>A0A193PMG1</accession>
<gene>
    <name evidence="1" type="primary">parB</name>
</gene>
<organism evidence="1">
    <name type="scientific">Alcaligenes xylosoxydans xylosoxydans</name>
    <name type="common">Achromobacter xylosoxidans</name>
    <dbReference type="NCBI Taxonomy" id="85698"/>
    <lineage>
        <taxon>Bacteria</taxon>
        <taxon>Pseudomonadati</taxon>
        <taxon>Pseudomonadota</taxon>
        <taxon>Betaproteobacteria</taxon>
        <taxon>Burkholderiales</taxon>
        <taxon>Alcaligenaceae</taxon>
        <taxon>Achromobacter</taxon>
    </lineage>
</organism>
<dbReference type="InterPro" id="IPR015354">
    <property type="entry name" value="DNA_partition_ParG"/>
</dbReference>
<evidence type="ECO:0000313" key="1">
    <source>
        <dbReference type="EMBL" id="BAV17695.1"/>
    </source>
</evidence>
<protein>
    <submittedName>
        <fullName evidence="1">Plasmid partitioning protein</fullName>
    </submittedName>
</protein>
<dbReference type="RefSeq" id="WP_176453773.1">
    <property type="nucleotide sequence ID" value="NZ_LC155906.1"/>
</dbReference>
<dbReference type="Gene3D" id="1.10.1220.10">
    <property type="entry name" value="Met repressor-like"/>
    <property type="match status" value="1"/>
</dbReference>
<sequence length="72" mass="7774">MNTTTKGALSAGRPSAKNNKAATLASLADKAATVRVNFDLDRDQHIKLKLYATKQGKSIKEVLSDYVAQLPE</sequence>
<proteinExistence type="predicted"/>
<dbReference type="GO" id="GO:0006355">
    <property type="term" value="P:regulation of DNA-templated transcription"/>
    <property type="evidence" value="ECO:0007669"/>
    <property type="project" value="InterPro"/>
</dbReference>
<dbReference type="Pfam" id="PF09274">
    <property type="entry name" value="ParG"/>
    <property type="match status" value="1"/>
</dbReference>
<name>A0A193PMG1_ALCXX</name>